<proteinExistence type="predicted"/>
<organism evidence="1 2">
    <name type="scientific">Stackebrandtia albiflava</name>
    <dbReference type="NCBI Taxonomy" id="406432"/>
    <lineage>
        <taxon>Bacteria</taxon>
        <taxon>Bacillati</taxon>
        <taxon>Actinomycetota</taxon>
        <taxon>Actinomycetes</taxon>
        <taxon>Glycomycetales</taxon>
        <taxon>Glycomycetaceae</taxon>
        <taxon>Stackebrandtia</taxon>
    </lineage>
</organism>
<accession>A0A562UQG9</accession>
<dbReference type="EMBL" id="VLLL01000009">
    <property type="protein sequence ID" value="TWJ07847.1"/>
    <property type="molecule type" value="Genomic_DNA"/>
</dbReference>
<dbReference type="InterPro" id="IPR021412">
    <property type="entry name" value="DUF3052"/>
</dbReference>
<dbReference type="OrthoDB" id="5185945at2"/>
<evidence type="ECO:0000313" key="1">
    <source>
        <dbReference type="EMBL" id="TWJ07847.1"/>
    </source>
</evidence>
<dbReference type="RefSeq" id="WP_147143077.1">
    <property type="nucleotide sequence ID" value="NZ_BAABIJ010000005.1"/>
</dbReference>
<protein>
    <recommendedName>
        <fullName evidence="3">DUF3052 family protein</fullName>
    </recommendedName>
</protein>
<sequence length="140" mass="14722">MNATAGSADGVQTIIDRLGVKPGDVVMEIGFDSDIDAALREAVVGCVGELHDEGTDEVVDTVLLWWRDDDGDLVDVLMDARTPMAEDGVVWLLTPKPGREGHIESAEIAEAAPTAGLQGTSSLNAGADWVATRLVAPRGR</sequence>
<keyword evidence="2" id="KW-1185">Reference proteome</keyword>
<dbReference type="Proteomes" id="UP000321617">
    <property type="component" value="Unassembled WGS sequence"/>
</dbReference>
<reference evidence="1 2" key="1">
    <citation type="journal article" date="2013" name="Stand. Genomic Sci.">
        <title>Genomic Encyclopedia of Type Strains, Phase I: The one thousand microbial genomes (KMG-I) project.</title>
        <authorList>
            <person name="Kyrpides N.C."/>
            <person name="Woyke T."/>
            <person name="Eisen J.A."/>
            <person name="Garrity G."/>
            <person name="Lilburn T.G."/>
            <person name="Beck B.J."/>
            <person name="Whitman W.B."/>
            <person name="Hugenholtz P."/>
            <person name="Klenk H.P."/>
        </authorList>
    </citation>
    <scope>NUCLEOTIDE SEQUENCE [LARGE SCALE GENOMIC DNA]</scope>
    <source>
        <strain evidence="1 2">DSM 45044</strain>
    </source>
</reference>
<comment type="caution">
    <text evidence="1">The sequence shown here is derived from an EMBL/GenBank/DDBJ whole genome shotgun (WGS) entry which is preliminary data.</text>
</comment>
<evidence type="ECO:0008006" key="3">
    <source>
        <dbReference type="Google" id="ProtNLM"/>
    </source>
</evidence>
<name>A0A562UQG9_9ACTN</name>
<dbReference type="AlphaFoldDB" id="A0A562UQG9"/>
<evidence type="ECO:0000313" key="2">
    <source>
        <dbReference type="Proteomes" id="UP000321617"/>
    </source>
</evidence>
<gene>
    <name evidence="1" type="ORF">LX16_4628</name>
</gene>
<dbReference type="Pfam" id="PF11253">
    <property type="entry name" value="DUF3052"/>
    <property type="match status" value="1"/>
</dbReference>